<feature type="region of interest" description="Disordered" evidence="2">
    <location>
        <begin position="332"/>
        <end position="367"/>
    </location>
</feature>
<evidence type="ECO:0000256" key="2">
    <source>
        <dbReference type="SAM" id="MobiDB-lite"/>
    </source>
</evidence>
<dbReference type="FunFam" id="1.25.10.10:FF:000257">
    <property type="entry name" value="Conidiophore development protein hymA"/>
    <property type="match status" value="1"/>
</dbReference>
<evidence type="ECO:0000313" key="4">
    <source>
        <dbReference type="Proteomes" id="UP000054350"/>
    </source>
</evidence>
<dbReference type="OrthoDB" id="609103at2759"/>
<dbReference type="Pfam" id="PF08569">
    <property type="entry name" value="Mo25"/>
    <property type="match status" value="1"/>
</dbReference>
<dbReference type="SUPFAM" id="SSF48371">
    <property type="entry name" value="ARM repeat"/>
    <property type="match status" value="1"/>
</dbReference>
<dbReference type="Proteomes" id="UP000054350">
    <property type="component" value="Unassembled WGS sequence"/>
</dbReference>
<organism evidence="3 4">
    <name type="scientific">Allomyces macrogynus (strain ATCC 38327)</name>
    <name type="common">Allomyces javanicus var. macrogynus</name>
    <dbReference type="NCBI Taxonomy" id="578462"/>
    <lineage>
        <taxon>Eukaryota</taxon>
        <taxon>Fungi</taxon>
        <taxon>Fungi incertae sedis</taxon>
        <taxon>Blastocladiomycota</taxon>
        <taxon>Blastocladiomycetes</taxon>
        <taxon>Blastocladiales</taxon>
        <taxon>Blastocladiaceae</taxon>
        <taxon>Allomyces</taxon>
    </lineage>
</organism>
<accession>A0A0L0SFR0</accession>
<feature type="compositionally biased region" description="Low complexity" evidence="2">
    <location>
        <begin position="342"/>
        <end position="353"/>
    </location>
</feature>
<dbReference type="InterPro" id="IPR013878">
    <property type="entry name" value="Mo25"/>
</dbReference>
<dbReference type="InterPro" id="IPR011989">
    <property type="entry name" value="ARM-like"/>
</dbReference>
<name>A0A0L0SFR0_ALLM3</name>
<dbReference type="GO" id="GO:0043539">
    <property type="term" value="F:protein serine/threonine kinase activator activity"/>
    <property type="evidence" value="ECO:0007669"/>
    <property type="project" value="TreeGrafter"/>
</dbReference>
<dbReference type="VEuPathDB" id="FungiDB:AMAG_07016"/>
<dbReference type="GO" id="GO:0035556">
    <property type="term" value="P:intracellular signal transduction"/>
    <property type="evidence" value="ECO:0007669"/>
    <property type="project" value="TreeGrafter"/>
</dbReference>
<dbReference type="InterPro" id="IPR016024">
    <property type="entry name" value="ARM-type_fold"/>
</dbReference>
<evidence type="ECO:0008006" key="5">
    <source>
        <dbReference type="Google" id="ProtNLM"/>
    </source>
</evidence>
<keyword evidence="4" id="KW-1185">Reference proteome</keyword>
<dbReference type="GO" id="GO:0005737">
    <property type="term" value="C:cytoplasm"/>
    <property type="evidence" value="ECO:0007669"/>
    <property type="project" value="UniProtKB-ARBA"/>
</dbReference>
<proteinExistence type="inferred from homology"/>
<evidence type="ECO:0000256" key="1">
    <source>
        <dbReference type="ARBA" id="ARBA00011012"/>
    </source>
</evidence>
<dbReference type="OMA" id="AYDHKES"/>
<feature type="compositionally biased region" description="Pro residues" evidence="2">
    <location>
        <begin position="357"/>
        <end position="367"/>
    </location>
</feature>
<reference evidence="3 4" key="1">
    <citation type="submission" date="2009-11" db="EMBL/GenBank/DDBJ databases">
        <title>Annotation of Allomyces macrogynus ATCC 38327.</title>
        <authorList>
            <consortium name="The Broad Institute Genome Sequencing Platform"/>
            <person name="Russ C."/>
            <person name="Cuomo C."/>
            <person name="Burger G."/>
            <person name="Gray M.W."/>
            <person name="Holland P.W.H."/>
            <person name="King N."/>
            <person name="Lang F.B.F."/>
            <person name="Roger A.J."/>
            <person name="Ruiz-Trillo I."/>
            <person name="Young S.K."/>
            <person name="Zeng Q."/>
            <person name="Gargeya S."/>
            <person name="Fitzgerald M."/>
            <person name="Haas B."/>
            <person name="Abouelleil A."/>
            <person name="Alvarado L."/>
            <person name="Arachchi H.M."/>
            <person name="Berlin A."/>
            <person name="Chapman S.B."/>
            <person name="Gearin G."/>
            <person name="Goldberg J."/>
            <person name="Griggs A."/>
            <person name="Gujja S."/>
            <person name="Hansen M."/>
            <person name="Heiman D."/>
            <person name="Howarth C."/>
            <person name="Larimer J."/>
            <person name="Lui A."/>
            <person name="MacDonald P.J.P."/>
            <person name="McCowen C."/>
            <person name="Montmayeur A."/>
            <person name="Murphy C."/>
            <person name="Neiman D."/>
            <person name="Pearson M."/>
            <person name="Priest M."/>
            <person name="Roberts A."/>
            <person name="Saif S."/>
            <person name="Shea T."/>
            <person name="Sisk P."/>
            <person name="Stolte C."/>
            <person name="Sykes S."/>
            <person name="Wortman J."/>
            <person name="Nusbaum C."/>
            <person name="Birren B."/>
        </authorList>
    </citation>
    <scope>NUCLEOTIDE SEQUENCE [LARGE SCALE GENOMIC DNA]</scope>
    <source>
        <strain evidence="3 4">ATCC 38327</strain>
    </source>
</reference>
<protein>
    <recommendedName>
        <fullName evidence="5">Calcium-binding protein 39</fullName>
    </recommendedName>
</protein>
<dbReference type="eggNOG" id="KOG1566">
    <property type="taxonomic scope" value="Eukaryota"/>
</dbReference>
<dbReference type="EMBL" id="GG745337">
    <property type="protein sequence ID" value="KNE61274.1"/>
    <property type="molecule type" value="Genomic_DNA"/>
</dbReference>
<sequence>MSFFFSKARPKSASDVVRATVDAVVRLDALGPNAATQGIKINEDISKQLALIKVMLAGDGESEPNPETVSILAQEIYNHDLLALLITLIARLEFEAKKDVVFIVNTLLRRQIGSRHPTVEYFSVREHLLATMIKGYDVPDIALNCGMMIRECARSEMLAKLILHHAAFWNFFTYVESTTFDTASDAFATFKDLLTKHKDIVAPFLDANYDAFFTRYNQLLMSSNYVTKRQSLKLLGELLLDRANFAVMTRYIASADHLKLLMNLLRDKSRNIQFEAFHVFKIFVANPNKVKPVADILAKNRDKLLTYLTNFHADKTDDDLFNDEKQFLIRQISDMPAPPSSQPSSSAATSASTVDMAPPPAEPAPAP</sequence>
<evidence type="ECO:0000313" key="3">
    <source>
        <dbReference type="EMBL" id="KNE61274.1"/>
    </source>
</evidence>
<dbReference type="Gene3D" id="1.25.10.10">
    <property type="entry name" value="Leucine-rich Repeat Variant"/>
    <property type="match status" value="1"/>
</dbReference>
<dbReference type="STRING" id="578462.A0A0L0SFR0"/>
<comment type="similarity">
    <text evidence="1">Belongs to the Mo25 family.</text>
</comment>
<reference evidence="4" key="2">
    <citation type="submission" date="2009-11" db="EMBL/GenBank/DDBJ databases">
        <title>The Genome Sequence of Allomyces macrogynus strain ATCC 38327.</title>
        <authorList>
            <consortium name="The Broad Institute Genome Sequencing Platform"/>
            <person name="Russ C."/>
            <person name="Cuomo C."/>
            <person name="Shea T."/>
            <person name="Young S.K."/>
            <person name="Zeng Q."/>
            <person name="Koehrsen M."/>
            <person name="Haas B."/>
            <person name="Borodovsky M."/>
            <person name="Guigo R."/>
            <person name="Alvarado L."/>
            <person name="Berlin A."/>
            <person name="Borenstein D."/>
            <person name="Chen Z."/>
            <person name="Engels R."/>
            <person name="Freedman E."/>
            <person name="Gellesch M."/>
            <person name="Goldberg J."/>
            <person name="Griggs A."/>
            <person name="Gujja S."/>
            <person name="Heiman D."/>
            <person name="Hepburn T."/>
            <person name="Howarth C."/>
            <person name="Jen D."/>
            <person name="Larson L."/>
            <person name="Lewis B."/>
            <person name="Mehta T."/>
            <person name="Park D."/>
            <person name="Pearson M."/>
            <person name="Roberts A."/>
            <person name="Saif S."/>
            <person name="Shenoy N."/>
            <person name="Sisk P."/>
            <person name="Stolte C."/>
            <person name="Sykes S."/>
            <person name="Walk T."/>
            <person name="White J."/>
            <person name="Yandava C."/>
            <person name="Burger G."/>
            <person name="Gray M.W."/>
            <person name="Holland P.W.H."/>
            <person name="King N."/>
            <person name="Lang F.B.F."/>
            <person name="Roger A.J."/>
            <person name="Ruiz-Trillo I."/>
            <person name="Lander E."/>
            <person name="Nusbaum C."/>
        </authorList>
    </citation>
    <scope>NUCLEOTIDE SEQUENCE [LARGE SCALE GENOMIC DNA]</scope>
    <source>
        <strain evidence="4">ATCC 38327</strain>
    </source>
</reference>
<gene>
    <name evidence="3" type="ORF">AMAG_07016</name>
</gene>
<dbReference type="PANTHER" id="PTHR10182">
    <property type="entry name" value="CALCIUM-BINDING PROTEIN 39-RELATED"/>
    <property type="match status" value="1"/>
</dbReference>
<dbReference type="PANTHER" id="PTHR10182:SF3">
    <property type="entry name" value="PROTEIN MO25"/>
    <property type="match status" value="1"/>
</dbReference>
<dbReference type="AlphaFoldDB" id="A0A0L0SFR0"/>